<sequence>MAVVVNPELDELSLTDSSTAISVHHEKQPLRFALSPSDSQLHHGHLPLLLAQVSAPIPVRTSEDLRSLHHQIRDVGGDANGEHKLSVTGVRSRVVIGVPRPLGGES</sequence>
<protein>
    <submittedName>
        <fullName evidence="1">Uncharacterized protein</fullName>
    </submittedName>
</protein>
<accession>A0A6B2LL91</accession>
<dbReference type="AlphaFoldDB" id="A0A6B2LL91"/>
<proteinExistence type="predicted"/>
<organism evidence="1">
    <name type="scientific">Arcella intermedia</name>
    <dbReference type="NCBI Taxonomy" id="1963864"/>
    <lineage>
        <taxon>Eukaryota</taxon>
        <taxon>Amoebozoa</taxon>
        <taxon>Tubulinea</taxon>
        <taxon>Elardia</taxon>
        <taxon>Arcellinida</taxon>
        <taxon>Sphaerothecina</taxon>
        <taxon>Arcellidae</taxon>
        <taxon>Arcella</taxon>
    </lineage>
</organism>
<dbReference type="EMBL" id="GIBP01008509">
    <property type="protein sequence ID" value="NDV37478.1"/>
    <property type="molecule type" value="Transcribed_RNA"/>
</dbReference>
<dbReference type="EMBL" id="GIBP01008332">
    <property type="protein sequence ID" value="NDV37301.1"/>
    <property type="molecule type" value="Transcribed_RNA"/>
</dbReference>
<name>A0A6B2LL91_9EUKA</name>
<evidence type="ECO:0000313" key="1">
    <source>
        <dbReference type="EMBL" id="NDV37478.1"/>
    </source>
</evidence>
<reference evidence="1" key="1">
    <citation type="journal article" date="2020" name="J. Eukaryot. Microbiol.">
        <title>De novo Sequencing, Assembly and Annotation of the Transcriptome for the Free-Living Testate Amoeba Arcella intermedia.</title>
        <authorList>
            <person name="Ribeiro G.M."/>
            <person name="Porfirio-Sousa A.L."/>
            <person name="Maurer-Alcala X.X."/>
            <person name="Katz L.A."/>
            <person name="Lahr D.J.G."/>
        </authorList>
    </citation>
    <scope>NUCLEOTIDE SEQUENCE</scope>
</reference>